<accession>A0A917HJX7</accession>
<comment type="caution">
    <text evidence="1">The sequence shown here is derived from an EMBL/GenBank/DDBJ whole genome shotgun (WGS) entry which is preliminary data.</text>
</comment>
<evidence type="ECO:0000313" key="1">
    <source>
        <dbReference type="EMBL" id="GGG82086.1"/>
    </source>
</evidence>
<dbReference type="Proteomes" id="UP000600247">
    <property type="component" value="Unassembled WGS sequence"/>
</dbReference>
<dbReference type="EMBL" id="BMHY01000010">
    <property type="protein sequence ID" value="GGG82086.1"/>
    <property type="molecule type" value="Genomic_DNA"/>
</dbReference>
<keyword evidence="2" id="KW-1185">Reference proteome</keyword>
<gene>
    <name evidence="1" type="ORF">GCM10010918_44290</name>
</gene>
<proteinExistence type="predicted"/>
<evidence type="ECO:0000313" key="2">
    <source>
        <dbReference type="Proteomes" id="UP000600247"/>
    </source>
</evidence>
<dbReference type="AlphaFoldDB" id="A0A917HJX7"/>
<protein>
    <submittedName>
        <fullName evidence="1">Uncharacterized protein</fullName>
    </submittedName>
</protein>
<dbReference type="RefSeq" id="WP_188891492.1">
    <property type="nucleotide sequence ID" value="NZ_BMHY01000010.1"/>
</dbReference>
<reference evidence="1 2" key="1">
    <citation type="journal article" date="2014" name="Int. J. Syst. Evol. Microbiol.">
        <title>Complete genome sequence of Corynebacterium casei LMG S-19264T (=DSM 44701T), isolated from a smear-ripened cheese.</title>
        <authorList>
            <consortium name="US DOE Joint Genome Institute (JGI-PGF)"/>
            <person name="Walter F."/>
            <person name="Albersmeier A."/>
            <person name="Kalinowski J."/>
            <person name="Ruckert C."/>
        </authorList>
    </citation>
    <scope>NUCLEOTIDE SEQUENCE [LARGE SCALE GENOMIC DNA]</scope>
    <source>
        <strain evidence="1 2">CGMCC 1.15286</strain>
    </source>
</reference>
<sequence>MDWDREQQKMAKAKEILDEMERLSFDKSISDEEKKARWERVYKHVEELQALRNSHSVTTRKTEVATLDTTNDRIEELEKMVAENKIDLEILWEKQAKIERELLRLKGTVS</sequence>
<organism evidence="1 2">
    <name type="scientific">Paenibacillus radicis</name>
    <name type="common">ex Gao et al. 2016</name>
    <dbReference type="NCBI Taxonomy" id="1737354"/>
    <lineage>
        <taxon>Bacteria</taxon>
        <taxon>Bacillati</taxon>
        <taxon>Bacillota</taxon>
        <taxon>Bacilli</taxon>
        <taxon>Bacillales</taxon>
        <taxon>Paenibacillaceae</taxon>
        <taxon>Paenibacillus</taxon>
    </lineage>
</organism>
<name>A0A917HJX7_9BACL</name>